<sequence length="145" mass="15717">MGAAEALELLLRAAEEARDRDAPEAWRFLHGLRGLLSEAAREALLGPHWGDLRALLAARCGRRDDARWAAEAAALRRLLRPLLEPRLVVEVLEAAHRSGRGMGPLHQGWLLVRQFLADVPEPQPAPLRGGRAPPAATSRALLGGA</sequence>
<comment type="caution">
    <text evidence="2">The sequence shown here is derived from an EMBL/GenBank/DDBJ whole genome shotgun (WGS) entry which is preliminary data.</text>
</comment>
<proteinExistence type="predicted"/>
<feature type="region of interest" description="Disordered" evidence="1">
    <location>
        <begin position="122"/>
        <end position="145"/>
    </location>
</feature>
<organism evidence="2 3">
    <name type="scientific">Prorocentrum cordatum</name>
    <dbReference type="NCBI Taxonomy" id="2364126"/>
    <lineage>
        <taxon>Eukaryota</taxon>
        <taxon>Sar</taxon>
        <taxon>Alveolata</taxon>
        <taxon>Dinophyceae</taxon>
        <taxon>Prorocentrales</taxon>
        <taxon>Prorocentraceae</taxon>
        <taxon>Prorocentrum</taxon>
    </lineage>
</organism>
<dbReference type="EMBL" id="CAUYUJ010019615">
    <property type="protein sequence ID" value="CAK0892430.1"/>
    <property type="molecule type" value="Genomic_DNA"/>
</dbReference>
<keyword evidence="3" id="KW-1185">Reference proteome</keyword>
<gene>
    <name evidence="2" type="ORF">PCOR1329_LOCUS72090</name>
</gene>
<evidence type="ECO:0000256" key="1">
    <source>
        <dbReference type="SAM" id="MobiDB-lite"/>
    </source>
</evidence>
<reference evidence="2" key="1">
    <citation type="submission" date="2023-10" db="EMBL/GenBank/DDBJ databases">
        <authorList>
            <person name="Chen Y."/>
            <person name="Shah S."/>
            <person name="Dougan E. K."/>
            <person name="Thang M."/>
            <person name="Chan C."/>
        </authorList>
    </citation>
    <scope>NUCLEOTIDE SEQUENCE [LARGE SCALE GENOMIC DNA]</scope>
</reference>
<protein>
    <submittedName>
        <fullName evidence="2">Uncharacterized protein</fullName>
    </submittedName>
</protein>
<name>A0ABN9WZQ6_9DINO</name>
<accession>A0ABN9WZQ6</accession>
<evidence type="ECO:0000313" key="2">
    <source>
        <dbReference type="EMBL" id="CAK0892430.1"/>
    </source>
</evidence>
<feature type="compositionally biased region" description="Low complexity" evidence="1">
    <location>
        <begin position="126"/>
        <end position="136"/>
    </location>
</feature>
<evidence type="ECO:0000313" key="3">
    <source>
        <dbReference type="Proteomes" id="UP001189429"/>
    </source>
</evidence>
<dbReference type="Proteomes" id="UP001189429">
    <property type="component" value="Unassembled WGS sequence"/>
</dbReference>